<proteinExistence type="predicted"/>
<protein>
    <submittedName>
        <fullName evidence="3">Uncharacterized protein</fullName>
    </submittedName>
</protein>
<evidence type="ECO:0000313" key="3">
    <source>
        <dbReference type="EMBL" id="EPS58095.1"/>
    </source>
</evidence>
<keyword evidence="4" id="KW-1185">Reference proteome</keyword>
<name>S8BU16_9LAMI</name>
<accession>S8BU16</accession>
<organism evidence="3 4">
    <name type="scientific">Genlisea aurea</name>
    <dbReference type="NCBI Taxonomy" id="192259"/>
    <lineage>
        <taxon>Eukaryota</taxon>
        <taxon>Viridiplantae</taxon>
        <taxon>Streptophyta</taxon>
        <taxon>Embryophyta</taxon>
        <taxon>Tracheophyta</taxon>
        <taxon>Spermatophyta</taxon>
        <taxon>Magnoliopsida</taxon>
        <taxon>eudicotyledons</taxon>
        <taxon>Gunneridae</taxon>
        <taxon>Pentapetalae</taxon>
        <taxon>asterids</taxon>
        <taxon>lamiids</taxon>
        <taxon>Lamiales</taxon>
        <taxon>Lentibulariaceae</taxon>
        <taxon>Genlisea</taxon>
    </lineage>
</organism>
<feature type="region of interest" description="Disordered" evidence="1">
    <location>
        <begin position="61"/>
        <end position="87"/>
    </location>
</feature>
<feature type="signal peptide" evidence="2">
    <location>
        <begin position="1"/>
        <end position="30"/>
    </location>
</feature>
<evidence type="ECO:0000313" key="4">
    <source>
        <dbReference type="Proteomes" id="UP000015453"/>
    </source>
</evidence>
<reference evidence="3 4" key="1">
    <citation type="journal article" date="2013" name="BMC Genomics">
        <title>The miniature genome of a carnivorous plant Genlisea aurea contains a low number of genes and short non-coding sequences.</title>
        <authorList>
            <person name="Leushkin E.V."/>
            <person name="Sutormin R.A."/>
            <person name="Nabieva E.R."/>
            <person name="Penin A.A."/>
            <person name="Kondrashov A.S."/>
            <person name="Logacheva M.D."/>
        </authorList>
    </citation>
    <scope>NUCLEOTIDE SEQUENCE [LARGE SCALE GENOMIC DNA]</scope>
</reference>
<feature type="chain" id="PRO_5004561378" evidence="2">
    <location>
        <begin position="31"/>
        <end position="87"/>
    </location>
</feature>
<sequence>MDRRSVSVSVSVSVLVLLFILLSIPFIAKAVPSSRSLKRESDDEFFAEKKVTARMDLELTDYGTGANNRHDLRLLPPTPPPPEPSGP</sequence>
<dbReference type="EMBL" id="AUSU01009544">
    <property type="protein sequence ID" value="EPS58095.1"/>
    <property type="molecule type" value="Genomic_DNA"/>
</dbReference>
<evidence type="ECO:0000256" key="2">
    <source>
        <dbReference type="SAM" id="SignalP"/>
    </source>
</evidence>
<dbReference type="AlphaFoldDB" id="S8BU16"/>
<feature type="compositionally biased region" description="Pro residues" evidence="1">
    <location>
        <begin position="76"/>
        <end position="87"/>
    </location>
</feature>
<evidence type="ECO:0000256" key="1">
    <source>
        <dbReference type="SAM" id="MobiDB-lite"/>
    </source>
</evidence>
<comment type="caution">
    <text evidence="3">The sequence shown here is derived from an EMBL/GenBank/DDBJ whole genome shotgun (WGS) entry which is preliminary data.</text>
</comment>
<keyword evidence="2" id="KW-0732">Signal</keyword>
<dbReference type="Proteomes" id="UP000015453">
    <property type="component" value="Unassembled WGS sequence"/>
</dbReference>
<gene>
    <name evidence="3" type="ORF">M569_16721</name>
</gene>